<proteinExistence type="predicted"/>
<evidence type="ECO:0000313" key="1">
    <source>
        <dbReference type="EMBL" id="MZP44034.1"/>
    </source>
</evidence>
<gene>
    <name evidence="1" type="ORF">GTO89_13425</name>
</gene>
<accession>A0A845LF55</accession>
<sequence length="700" mass="76374">MGKVESPLTGLFKKQKHWVSQALVVALFSGVLMSGCQALAAGESSVQEDLPVVGSYENLKQWIQRASERDDGYGMKANSAPAQTTGAMADTGLVERQAAMAAPASAAPQAKNAASSSFASAKAAQDHSTTNVQVEGVDEADIVKTDGEYIYQVNNRRVIIAKAQPAGEMAIASVIRFDDAFFAPREIYVDGKDLVVIGSGRDEVLLASDQGQIAEKRAMIAPPHYFPYAGVVKAIVYDIADKANPQKSRETAIQGAYVSSRKIGSALYLIANRRLGVHLPENETPDILPWYKDTATGEDKLRVGYDQIRCFPDFSDPNYLIVAGVNVEQPKEPLHLSTYLGAGNIVYASTENLYVALRNVHGPVFWRSAMDGVSPAEKTSIFKFALDGAKARYTGKGEVTGRPLNQFSLDEKDGFFRIATTAGNAWAEGDGTSKNNLYVLDASMKTVGKLEGVAPGELIYSVRFMGDRAYMVTFRTVDPLFVIDLKEPTAPRILGKLKIPGYSNYLHPYDENHIIGFGKDAVEQSIADDAGRVVGVNAYYQGMKMAIFDVSDVSHPVEQHVAHIGDRGTDSELLHNHRALLFSKEKNLLAFPVQVMEVDKSNSAASGEKPSPVPAYGSFAFQGAYVYTISLEKGFELRGRITHISDEEYQKAGQYYYDNDKFVSRIVYIGDSLYTLSNRMIKAHGMETLEERGALAIPGE</sequence>
<name>A0A845LF55_HELGE</name>
<dbReference type="EMBL" id="WXEX01000012">
    <property type="protein sequence ID" value="MZP44034.1"/>
    <property type="molecule type" value="Genomic_DNA"/>
</dbReference>
<dbReference type="OrthoDB" id="9778998at2"/>
<evidence type="ECO:0000313" key="2">
    <source>
        <dbReference type="Proteomes" id="UP000471031"/>
    </source>
</evidence>
<dbReference type="Proteomes" id="UP000471031">
    <property type="component" value="Unassembled WGS sequence"/>
</dbReference>
<keyword evidence="2" id="KW-1185">Reference proteome</keyword>
<dbReference type="AlphaFoldDB" id="A0A845LF55"/>
<dbReference type="Pfam" id="PF09826">
    <property type="entry name" value="Beta_propel"/>
    <property type="match status" value="1"/>
</dbReference>
<evidence type="ECO:0008006" key="3">
    <source>
        <dbReference type="Google" id="ProtNLM"/>
    </source>
</evidence>
<protein>
    <recommendedName>
        <fullName evidence="3">Beta propeller domain protein</fullName>
    </recommendedName>
</protein>
<organism evidence="1 2">
    <name type="scientific">Heliomicrobium gestii</name>
    <name type="common">Heliobacterium gestii</name>
    <dbReference type="NCBI Taxonomy" id="2699"/>
    <lineage>
        <taxon>Bacteria</taxon>
        <taxon>Bacillati</taxon>
        <taxon>Bacillota</taxon>
        <taxon>Clostridia</taxon>
        <taxon>Eubacteriales</taxon>
        <taxon>Heliobacteriaceae</taxon>
        <taxon>Heliomicrobium</taxon>
    </lineage>
</organism>
<reference evidence="1 2" key="1">
    <citation type="submission" date="2020-01" db="EMBL/GenBank/DDBJ databases">
        <title>Whole genome sequence of Heliobacterium gestii DSM 11169.</title>
        <authorList>
            <person name="Kyndt J.A."/>
            <person name="Meyer T.E."/>
        </authorList>
    </citation>
    <scope>NUCLEOTIDE SEQUENCE [LARGE SCALE GENOMIC DNA]</scope>
    <source>
        <strain evidence="1 2">DSM 11169</strain>
    </source>
</reference>
<comment type="caution">
    <text evidence="1">The sequence shown here is derived from an EMBL/GenBank/DDBJ whole genome shotgun (WGS) entry which is preliminary data.</text>
</comment>
<dbReference type="InterPro" id="IPR019198">
    <property type="entry name" value="Beta_propeller_containing"/>
</dbReference>